<feature type="domain" description="Zasp-like motif" evidence="1">
    <location>
        <begin position="84"/>
        <end position="109"/>
    </location>
</feature>
<sequence length="219" mass="24372">MAATAHRDGESAAYWPYRTTPLVLPGAKVKKDAAQTESYLRHHPNPMFRAPPSHYDPSVEVLMKQKVADTVLQRVVGEEAAGTKVVHKQFNSPIGLYSDQNIAETIQSQTGATPARTSTLDRRNQVPVSLKKTYVYDPSKSETFKALKESEFGEEVQEMSQPVQPKVFTPQVNKNVHFKKPVSAPHQTYVNSLGNTADNIQQSGSFRRLMNAVLGESEY</sequence>
<evidence type="ECO:0000313" key="3">
    <source>
        <dbReference type="Proteomes" id="UP001378592"/>
    </source>
</evidence>
<comment type="caution">
    <text evidence="2">The sequence shown here is derived from an EMBL/GenBank/DDBJ whole genome shotgun (WGS) entry which is preliminary data.</text>
</comment>
<organism evidence="2 3">
    <name type="scientific">Gryllus longicercus</name>
    <dbReference type="NCBI Taxonomy" id="2509291"/>
    <lineage>
        <taxon>Eukaryota</taxon>
        <taxon>Metazoa</taxon>
        <taxon>Ecdysozoa</taxon>
        <taxon>Arthropoda</taxon>
        <taxon>Hexapoda</taxon>
        <taxon>Insecta</taxon>
        <taxon>Pterygota</taxon>
        <taxon>Neoptera</taxon>
        <taxon>Polyneoptera</taxon>
        <taxon>Orthoptera</taxon>
        <taxon>Ensifera</taxon>
        <taxon>Gryllidea</taxon>
        <taxon>Grylloidea</taxon>
        <taxon>Gryllidae</taxon>
        <taxon>Gryllinae</taxon>
        <taxon>Gryllus</taxon>
    </lineage>
</organism>
<protein>
    <recommendedName>
        <fullName evidence="1">Zasp-like motif domain-containing protein</fullName>
    </recommendedName>
</protein>
<keyword evidence="3" id="KW-1185">Reference proteome</keyword>
<dbReference type="EMBL" id="JAZDUA010000262">
    <property type="protein sequence ID" value="KAK7862718.1"/>
    <property type="molecule type" value="Genomic_DNA"/>
</dbReference>
<accession>A0AAN9VF97</accession>
<reference evidence="2 3" key="1">
    <citation type="submission" date="2024-03" db="EMBL/GenBank/DDBJ databases">
        <title>The genome assembly and annotation of the cricket Gryllus longicercus Weissman &amp; Gray.</title>
        <authorList>
            <person name="Szrajer S."/>
            <person name="Gray D."/>
            <person name="Ylla G."/>
        </authorList>
    </citation>
    <scope>NUCLEOTIDE SEQUENCE [LARGE SCALE GENOMIC DNA]</scope>
    <source>
        <strain evidence="2">DAG 2021-001</strain>
        <tissue evidence="2">Whole body minus gut</tissue>
    </source>
</reference>
<dbReference type="Pfam" id="PF15936">
    <property type="entry name" value="DUF4749"/>
    <property type="match status" value="1"/>
</dbReference>
<dbReference type="Proteomes" id="UP001378592">
    <property type="component" value="Unassembled WGS sequence"/>
</dbReference>
<dbReference type="InterPro" id="IPR006643">
    <property type="entry name" value="Zasp-like_motif"/>
</dbReference>
<gene>
    <name evidence="2" type="ORF">R5R35_005993</name>
</gene>
<dbReference type="AlphaFoldDB" id="A0AAN9VF97"/>
<dbReference type="InterPro" id="IPR031847">
    <property type="entry name" value="PDLI1-4/Zasp-like_mid"/>
</dbReference>
<evidence type="ECO:0000313" key="2">
    <source>
        <dbReference type="EMBL" id="KAK7862718.1"/>
    </source>
</evidence>
<dbReference type="SMART" id="SM00735">
    <property type="entry name" value="ZM"/>
    <property type="match status" value="1"/>
</dbReference>
<proteinExistence type="predicted"/>
<evidence type="ECO:0000259" key="1">
    <source>
        <dbReference type="SMART" id="SM00735"/>
    </source>
</evidence>
<name>A0AAN9VF97_9ORTH</name>